<evidence type="ECO:0000256" key="2">
    <source>
        <dbReference type="SAM" id="Phobius"/>
    </source>
</evidence>
<reference evidence="4" key="1">
    <citation type="submission" date="2016-10" db="EMBL/GenBank/DDBJ databases">
        <authorList>
            <person name="Varghese N."/>
            <person name="Submissions S."/>
        </authorList>
    </citation>
    <scope>NUCLEOTIDE SEQUENCE [LARGE SCALE GENOMIC DNA]</scope>
    <source>
        <strain evidence="4">CGMCC 1.7736</strain>
    </source>
</reference>
<accession>A0A1I6GAL8</accession>
<dbReference type="STRING" id="553469.SAMN04487947_0832"/>
<dbReference type="Proteomes" id="UP000198531">
    <property type="component" value="Unassembled WGS sequence"/>
</dbReference>
<dbReference type="AlphaFoldDB" id="A0A1I6GAL8"/>
<organism evidence="3 4">
    <name type="scientific">Halogeometricum rufum</name>
    <dbReference type="NCBI Taxonomy" id="553469"/>
    <lineage>
        <taxon>Archaea</taxon>
        <taxon>Methanobacteriati</taxon>
        <taxon>Methanobacteriota</taxon>
        <taxon>Stenosarchaea group</taxon>
        <taxon>Halobacteria</taxon>
        <taxon>Halobacteriales</taxon>
        <taxon>Haloferacaceae</taxon>
        <taxon>Halogeometricum</taxon>
    </lineage>
</organism>
<feature type="compositionally biased region" description="Acidic residues" evidence="1">
    <location>
        <begin position="1"/>
        <end position="11"/>
    </location>
</feature>
<dbReference type="RefSeq" id="WP_089804858.1">
    <property type="nucleotide sequence ID" value="NZ_FOYT01000001.1"/>
</dbReference>
<sequence>MATDSDADSEDSGPVRIPIEDDDDPVEEATDGGRSIGLLMLALAALAFVAVYLVARGDDDEEAEPPF</sequence>
<proteinExistence type="predicted"/>
<evidence type="ECO:0000313" key="4">
    <source>
        <dbReference type="Proteomes" id="UP000198531"/>
    </source>
</evidence>
<feature type="transmembrane region" description="Helical" evidence="2">
    <location>
        <begin position="36"/>
        <end position="55"/>
    </location>
</feature>
<gene>
    <name evidence="3" type="ORF">SAMN04487947_0832</name>
</gene>
<evidence type="ECO:0000313" key="3">
    <source>
        <dbReference type="EMBL" id="SFR39209.1"/>
    </source>
</evidence>
<keyword evidence="2" id="KW-1133">Transmembrane helix</keyword>
<feature type="region of interest" description="Disordered" evidence="1">
    <location>
        <begin position="1"/>
        <end position="30"/>
    </location>
</feature>
<evidence type="ECO:0000256" key="1">
    <source>
        <dbReference type="SAM" id="MobiDB-lite"/>
    </source>
</evidence>
<feature type="compositionally biased region" description="Acidic residues" evidence="1">
    <location>
        <begin position="20"/>
        <end position="30"/>
    </location>
</feature>
<dbReference type="EMBL" id="FOYT01000001">
    <property type="protein sequence ID" value="SFR39209.1"/>
    <property type="molecule type" value="Genomic_DNA"/>
</dbReference>
<keyword evidence="4" id="KW-1185">Reference proteome</keyword>
<name>A0A1I6GAL8_9EURY</name>
<protein>
    <submittedName>
        <fullName evidence="3">Uncharacterized protein</fullName>
    </submittedName>
</protein>
<keyword evidence="2" id="KW-0472">Membrane</keyword>
<keyword evidence="2" id="KW-0812">Transmembrane</keyword>